<feature type="domain" description="Calcineurin-like phosphoesterase" evidence="1">
    <location>
        <begin position="49"/>
        <end position="228"/>
    </location>
</feature>
<sequence>MKMRLAPVISRICSILFSTKTTDTKILNNIPSIVHHLCDDEFIEKFDEIIIIGDIHGCYDEFQLLLERIHQGVNDPKKILKICTGDLVNKGPKSKEVLEYFMKNQDNCISVRGNHDQVMVNEYIKYVQTGDLLEKNNWLKELTLNDHFEYLKQLPYTIRIPKLNILIVHAGLLPNVSIENQQLVDMIEMRNIIENEDNVQVATKHDDKGVGWASIWSGPWHIYFGHDAKRKLQEHPYATGLDTGVVYGNELTAKFVMGPRQDSADIISIDAFVRSNYNDIVLGITFFKNYKESDSNEFRKNIVISNNNNNNNNNNNRSTLLNNEKNQCNHYYFNIYSSLSSTNRFDLNQIAQDCQTFELDFVPYHLYHTSIINENNISETLWLLSGSDCNVHIFREDNKKQSFYKDKIDLFPELTSFESIVLWIDVINYQENQKYYRLTAVGCENGSVCLFFVELGETNNARIIKSWKNRFDGPILSVKFFKDKSNSTVNSSKLGFKNEFSPEIHLLVLDSVEQPIVYRNVQENGVGVRKILPKINENMVDLFPSTIIGDLNFDLYNEIILGSYGKKIIFYKFEPTSQTYLIEKTMEVPHPVISIAYLDLTGDGINELAIVTTKGIVIYRHKINDIIDLWTKILSCIILCSEICVPTGKRRLIVKPSAPDKSPDIAAANVDTRNNRTSNCRIVIGIGDFFKDSCSCSRLPFRITTY</sequence>
<evidence type="ECO:0000259" key="1">
    <source>
        <dbReference type="Pfam" id="PF00149"/>
    </source>
</evidence>
<dbReference type="Gene3D" id="3.60.21.10">
    <property type="match status" value="1"/>
</dbReference>
<dbReference type="InterPro" id="IPR004843">
    <property type="entry name" value="Calcineurin-like_PHP"/>
</dbReference>
<dbReference type="Proteomes" id="UP000887458">
    <property type="component" value="Unassembled WGS sequence"/>
</dbReference>
<reference evidence="2 3" key="1">
    <citation type="journal article" date="2018" name="J. Allergy Clin. Immunol.">
        <title>High-quality assembly of Dermatophagoides pteronyssinus genome and transcriptome reveals a wide range of novel allergens.</title>
        <authorList>
            <person name="Liu X.Y."/>
            <person name="Yang K.Y."/>
            <person name="Wang M.Q."/>
            <person name="Kwok J.S."/>
            <person name="Zeng X."/>
            <person name="Yang Z."/>
            <person name="Xiao X.J."/>
            <person name="Lau C.P."/>
            <person name="Li Y."/>
            <person name="Huang Z.M."/>
            <person name="Ba J.G."/>
            <person name="Yim A.K."/>
            <person name="Ouyang C.Y."/>
            <person name="Ngai S.M."/>
            <person name="Chan T.F."/>
            <person name="Leung E.L."/>
            <person name="Liu L."/>
            <person name="Liu Z.G."/>
            <person name="Tsui S.K."/>
        </authorList>
    </citation>
    <scope>NUCLEOTIDE SEQUENCE [LARGE SCALE GENOMIC DNA]</scope>
    <source>
        <strain evidence="2">Derp</strain>
    </source>
</reference>
<keyword evidence="3" id="KW-1185">Reference proteome</keyword>
<dbReference type="InterPro" id="IPR028994">
    <property type="entry name" value="Integrin_alpha_N"/>
</dbReference>
<proteinExistence type="predicted"/>
<comment type="caution">
    <text evidence="2">The sequence shown here is derived from an EMBL/GenBank/DDBJ whole genome shotgun (WGS) entry which is preliminary data.</text>
</comment>
<organism evidence="2 3">
    <name type="scientific">Dermatophagoides pteronyssinus</name>
    <name type="common">European house dust mite</name>
    <dbReference type="NCBI Taxonomy" id="6956"/>
    <lineage>
        <taxon>Eukaryota</taxon>
        <taxon>Metazoa</taxon>
        <taxon>Ecdysozoa</taxon>
        <taxon>Arthropoda</taxon>
        <taxon>Chelicerata</taxon>
        <taxon>Arachnida</taxon>
        <taxon>Acari</taxon>
        <taxon>Acariformes</taxon>
        <taxon>Sarcoptiformes</taxon>
        <taxon>Astigmata</taxon>
        <taxon>Psoroptidia</taxon>
        <taxon>Analgoidea</taxon>
        <taxon>Pyroglyphidae</taxon>
        <taxon>Dermatophagoidinae</taxon>
        <taxon>Dermatophagoides</taxon>
    </lineage>
</organism>
<evidence type="ECO:0000313" key="2">
    <source>
        <dbReference type="EMBL" id="KAH9422091.1"/>
    </source>
</evidence>
<dbReference type="PANTHER" id="PTHR15435">
    <property type="entry name" value="KICSTOR COMPLEX PROTEIN KAPTIN"/>
    <property type="match status" value="1"/>
</dbReference>
<dbReference type="PANTHER" id="PTHR15435:SF2">
    <property type="entry name" value="KICSTOR COMPLEX PROTEIN KAPTIN"/>
    <property type="match status" value="1"/>
</dbReference>
<dbReference type="InterPro" id="IPR029052">
    <property type="entry name" value="Metallo-depent_PP-like"/>
</dbReference>
<dbReference type="SUPFAM" id="SSF56300">
    <property type="entry name" value="Metallo-dependent phosphatases"/>
    <property type="match status" value="1"/>
</dbReference>
<dbReference type="SUPFAM" id="SSF69318">
    <property type="entry name" value="Integrin alpha N-terminal domain"/>
    <property type="match status" value="1"/>
</dbReference>
<protein>
    <recommendedName>
        <fullName evidence="1">Calcineurin-like phosphoesterase domain-containing protein</fullName>
    </recommendedName>
</protein>
<dbReference type="Pfam" id="PF00149">
    <property type="entry name" value="Metallophos"/>
    <property type="match status" value="1"/>
</dbReference>
<reference evidence="2 3" key="2">
    <citation type="journal article" date="2022" name="Mol. Biol. Evol.">
        <title>Comparative Genomics Reveals Insights into the Divergent Evolution of Astigmatic Mites and Household Pest Adaptations.</title>
        <authorList>
            <person name="Xiong Q."/>
            <person name="Wan A.T."/>
            <person name="Liu X."/>
            <person name="Fung C.S."/>
            <person name="Xiao X."/>
            <person name="Malainual N."/>
            <person name="Hou J."/>
            <person name="Wang L."/>
            <person name="Wang M."/>
            <person name="Yang K.Y."/>
            <person name="Cui Y."/>
            <person name="Leung E.L."/>
            <person name="Nong W."/>
            <person name="Shin S.K."/>
            <person name="Au S.W."/>
            <person name="Jeong K.Y."/>
            <person name="Chew F.T."/>
            <person name="Hui J.H."/>
            <person name="Leung T.F."/>
            <person name="Tungtrongchitr A."/>
            <person name="Zhong N."/>
            <person name="Liu Z."/>
            <person name="Tsui S.K."/>
        </authorList>
    </citation>
    <scope>NUCLEOTIDE SEQUENCE [LARGE SCALE GENOMIC DNA]</scope>
    <source>
        <strain evidence="2">Derp</strain>
    </source>
</reference>
<dbReference type="InterPro" id="IPR029982">
    <property type="entry name" value="Kptn"/>
</dbReference>
<name>A0ABQ8JHK5_DERPT</name>
<gene>
    <name evidence="2" type="ORF">DERP_002384</name>
</gene>
<accession>A0ABQ8JHK5</accession>
<dbReference type="EMBL" id="NJHN03000037">
    <property type="protein sequence ID" value="KAH9422091.1"/>
    <property type="molecule type" value="Genomic_DNA"/>
</dbReference>
<evidence type="ECO:0000313" key="3">
    <source>
        <dbReference type="Proteomes" id="UP000887458"/>
    </source>
</evidence>